<sequence length="803" mass="90501">MVEDEGVEMEAEGGSQGGVPFQLQFDKPIPSQVKIAEWNPEKDLLAMVTEDNKIILHRFNWQRLWALFPGKGITSLCWRPDGKAIALGLDDGTISLHDVENGKLLRAVKTHSVAVICLNWEEVAQTKEENNLYSYEDRTMRIPRMRGLGSGDSGLTDDSEDSFQELSNCSYQRFNVLCSGDKDGCICFSAFGIFQMGKINIRNLSISTPALDDMTDKLRNASIQKVALSKTLCQLIVLCSGEVVGDIIRTHDEYVFKDDGFVEVGGSGPYFGSSTGLHCMLLNTSIFLSRKNELHQVAQQASNIDHLIEVIRESLSLMSKQWFSAMTSFNEKFSLLSSLIISHGGLDWNPQDEFLSLLFGARTSPPLHQFLVNSLGEAGLKRVSKAVCGAGKELHVIIHEHLQPAVETMGFRVGELRGLSRWHSRFQNIGLDERLIENATEKTGMFLVQVERFARVLTVVIQLFQNFFNWVSKCIKILMPEPTDQIQQPNSELVVLFLKYIFDQDPVGQFLENSDGNHSIVANPDTTKQIEELVAFGGFSDTGFLERTLSMEFDQLEQCFKEAFLMPFATVSKKIYCEDFLSLFPSPASTISTLNVPTSISYYKDDFDDVSNCETSLPCLLDYICFRIPDESLHMANCIGILKGLTCNSSSTNKGSTSLAALVLRIPEGYRCVDLSLYKENQLILLLSESISFENLGQSWMMMLQMNSLPFVSISRAFLGNLWNLHELKGSAVELNLSRGKVRCIPHMPPEVWLLFSLHGNMHWFISWTRMKMKFLIWNEISTFPTDRNSKQKGLRLNEWLNV</sequence>
<evidence type="ECO:0000313" key="8">
    <source>
        <dbReference type="EMBL" id="KAL0922097.1"/>
    </source>
</evidence>
<keyword evidence="4" id="KW-0833">Ubl conjugation pathway</keyword>
<organism evidence="8 9">
    <name type="scientific">Dendrobium thyrsiflorum</name>
    <name type="common">Pinecone-like raceme dendrobium</name>
    <name type="synonym">Orchid</name>
    <dbReference type="NCBI Taxonomy" id="117978"/>
    <lineage>
        <taxon>Eukaryota</taxon>
        <taxon>Viridiplantae</taxon>
        <taxon>Streptophyta</taxon>
        <taxon>Embryophyta</taxon>
        <taxon>Tracheophyta</taxon>
        <taxon>Spermatophyta</taxon>
        <taxon>Magnoliopsida</taxon>
        <taxon>Liliopsida</taxon>
        <taxon>Asparagales</taxon>
        <taxon>Orchidaceae</taxon>
        <taxon>Epidendroideae</taxon>
        <taxon>Malaxideae</taxon>
        <taxon>Dendrobiinae</taxon>
        <taxon>Dendrobium</taxon>
    </lineage>
</organism>
<evidence type="ECO:0000256" key="4">
    <source>
        <dbReference type="ARBA" id="ARBA00022786"/>
    </source>
</evidence>
<proteinExistence type="predicted"/>
<keyword evidence="2" id="KW-0132">Cell division</keyword>
<accession>A0ABD0VAE0</accession>
<keyword evidence="3" id="KW-0498">Mitosis</keyword>
<dbReference type="PANTHER" id="PTHR13260">
    <property type="entry name" value="ANAPHASE PROMOTING COMPLEX SUBUNIT 4 APC4"/>
    <property type="match status" value="1"/>
</dbReference>
<dbReference type="SUPFAM" id="SSF50978">
    <property type="entry name" value="WD40 repeat-like"/>
    <property type="match status" value="1"/>
</dbReference>
<dbReference type="InterPro" id="IPR015943">
    <property type="entry name" value="WD40/YVTN_repeat-like_dom_sf"/>
</dbReference>
<comment type="caution">
    <text evidence="8">The sequence shown here is derived from an EMBL/GenBank/DDBJ whole genome shotgun (WGS) entry which is preliminary data.</text>
</comment>
<evidence type="ECO:0000256" key="5">
    <source>
        <dbReference type="ARBA" id="ARBA00023306"/>
    </source>
</evidence>
<dbReference type="InterPro" id="IPR024790">
    <property type="entry name" value="APC4_long_dom"/>
</dbReference>
<evidence type="ECO:0000256" key="1">
    <source>
        <dbReference type="ARBA" id="ARBA00016067"/>
    </source>
</evidence>
<dbReference type="AlphaFoldDB" id="A0ABD0VAE0"/>
<evidence type="ECO:0000256" key="3">
    <source>
        <dbReference type="ARBA" id="ARBA00022776"/>
    </source>
</evidence>
<protein>
    <recommendedName>
        <fullName evidence="1">Anaphase-promoting complex subunit 4</fullName>
    </recommendedName>
</protein>
<keyword evidence="9" id="KW-1185">Reference proteome</keyword>
<reference evidence="8 9" key="1">
    <citation type="journal article" date="2024" name="Plant Biotechnol. J.">
        <title>Dendrobium thyrsiflorum genome and its molecular insights into genes involved in important horticultural traits.</title>
        <authorList>
            <person name="Chen B."/>
            <person name="Wang J.Y."/>
            <person name="Zheng P.J."/>
            <person name="Li K.L."/>
            <person name="Liang Y.M."/>
            <person name="Chen X.F."/>
            <person name="Zhang C."/>
            <person name="Zhao X."/>
            <person name="He X."/>
            <person name="Zhang G.Q."/>
            <person name="Liu Z.J."/>
            <person name="Xu Q."/>
        </authorList>
    </citation>
    <scope>NUCLEOTIDE SEQUENCE [LARGE SCALE GENOMIC DNA]</scope>
    <source>
        <strain evidence="8">GZMU011</strain>
    </source>
</reference>
<evidence type="ECO:0000256" key="2">
    <source>
        <dbReference type="ARBA" id="ARBA00022618"/>
    </source>
</evidence>
<dbReference type="PANTHER" id="PTHR13260:SF0">
    <property type="entry name" value="ANAPHASE-PROMOTING COMPLEX SUBUNIT 4"/>
    <property type="match status" value="1"/>
</dbReference>
<dbReference type="InterPro" id="IPR036322">
    <property type="entry name" value="WD40_repeat_dom_sf"/>
</dbReference>
<evidence type="ECO:0000259" key="7">
    <source>
        <dbReference type="Pfam" id="PF12896"/>
    </source>
</evidence>
<dbReference type="InterPro" id="IPR024789">
    <property type="entry name" value="APC4"/>
</dbReference>
<dbReference type="Pfam" id="PF12894">
    <property type="entry name" value="ANAPC4_WD40"/>
    <property type="match status" value="1"/>
</dbReference>
<keyword evidence="5" id="KW-0131">Cell cycle</keyword>
<dbReference type="Gene3D" id="2.130.10.10">
    <property type="entry name" value="YVTN repeat-like/Quinoprotein amine dehydrogenase"/>
    <property type="match status" value="1"/>
</dbReference>
<dbReference type="EMBL" id="JANQDX010000006">
    <property type="protein sequence ID" value="KAL0922097.1"/>
    <property type="molecule type" value="Genomic_DNA"/>
</dbReference>
<dbReference type="InterPro" id="IPR024977">
    <property type="entry name" value="Apc4-like_WD40_dom"/>
</dbReference>
<dbReference type="Proteomes" id="UP001552299">
    <property type="component" value="Unassembled WGS sequence"/>
</dbReference>
<dbReference type="Pfam" id="PF12896">
    <property type="entry name" value="ANAPC4"/>
    <property type="match status" value="1"/>
</dbReference>
<feature type="domain" description="Anaphase-promoting complex subunit 4-like WD40" evidence="6">
    <location>
        <begin position="37"/>
        <end position="122"/>
    </location>
</feature>
<evidence type="ECO:0000313" key="9">
    <source>
        <dbReference type="Proteomes" id="UP001552299"/>
    </source>
</evidence>
<dbReference type="GO" id="GO:0051301">
    <property type="term" value="P:cell division"/>
    <property type="evidence" value="ECO:0007669"/>
    <property type="project" value="UniProtKB-KW"/>
</dbReference>
<feature type="domain" description="Anaphase-promoting complex subunit 4 long" evidence="7">
    <location>
        <begin position="278"/>
        <end position="479"/>
    </location>
</feature>
<evidence type="ECO:0000259" key="6">
    <source>
        <dbReference type="Pfam" id="PF12894"/>
    </source>
</evidence>
<name>A0ABD0VAE0_DENTH</name>
<gene>
    <name evidence="8" type="ORF">M5K25_006059</name>
</gene>